<gene>
    <name evidence="3" type="primary">LOC108741334</name>
</gene>
<feature type="transmembrane region" description="Helical" evidence="1">
    <location>
        <begin position="236"/>
        <end position="258"/>
    </location>
</feature>
<dbReference type="GeneID" id="108741334"/>
<protein>
    <submittedName>
        <fullName evidence="3">Uncharacterized protein LOC108741334 isoform X2</fullName>
    </submittedName>
</protein>
<dbReference type="Gene3D" id="1.20.1250.20">
    <property type="entry name" value="MFS general substrate transporter like domains"/>
    <property type="match status" value="1"/>
</dbReference>
<dbReference type="InterPro" id="IPR050327">
    <property type="entry name" value="Proton-linked_MCT"/>
</dbReference>
<reference evidence="3" key="1">
    <citation type="submission" date="2025-08" db="UniProtKB">
        <authorList>
            <consortium name="RefSeq"/>
        </authorList>
    </citation>
    <scope>IDENTIFICATION</scope>
    <source>
        <tissue evidence="3">Entire body</tissue>
    </source>
</reference>
<name>A0A1W4X680_AGRPL</name>
<evidence type="ECO:0000256" key="1">
    <source>
        <dbReference type="SAM" id="Phobius"/>
    </source>
</evidence>
<dbReference type="InterPro" id="IPR011701">
    <property type="entry name" value="MFS"/>
</dbReference>
<feature type="transmembrane region" description="Helical" evidence="1">
    <location>
        <begin position="20"/>
        <end position="51"/>
    </location>
</feature>
<feature type="transmembrane region" description="Helical" evidence="1">
    <location>
        <begin position="354"/>
        <end position="376"/>
    </location>
</feature>
<sequence length="386" mass="43522">MSSLKMKNDVKYELIAPDGGWGHILNIGGILMVGFTVVPISSFALIFGPYLSTFYDEISATTTVYSVFSTSFYATGLLANFLFLKLSFRKVAVMGALIYCFGSFASIFVFNLQFLVFSYGILQGEHTTGSTSYSSTLNEMESHQLLDSNASEKSFDNKEKHFQSLESLTNCHKATPQENRKGCFLQNLFDLSILKEATYWNIAVGLSLCITSEMNLMALMPIFLSNVGFTDNEITLLMTIYFMSDLITKIIISVITLFWKFKSRYVFLGNIAITVALRIVFTEINLYWWTIVLTAFLGSSRCIIQLSHPMVLAELYPKQFSSAYSLCMVFTGISSIIMGSIMGLVKYKTQSDAMVLHVLTFVCLFCAITWTLELLYKRFVFKNVKK</sequence>
<dbReference type="InterPro" id="IPR036259">
    <property type="entry name" value="MFS_trans_sf"/>
</dbReference>
<dbReference type="GO" id="GO:0008028">
    <property type="term" value="F:monocarboxylic acid transmembrane transporter activity"/>
    <property type="evidence" value="ECO:0007669"/>
    <property type="project" value="TreeGrafter"/>
</dbReference>
<keyword evidence="1" id="KW-0812">Transmembrane</keyword>
<accession>A0A1W4X680</accession>
<feature type="transmembrane region" description="Helical" evidence="1">
    <location>
        <begin position="287"/>
        <end position="304"/>
    </location>
</feature>
<dbReference type="SUPFAM" id="SSF103473">
    <property type="entry name" value="MFS general substrate transporter"/>
    <property type="match status" value="2"/>
</dbReference>
<dbReference type="AlphaFoldDB" id="A0A1W4X680"/>
<dbReference type="PANTHER" id="PTHR11360">
    <property type="entry name" value="MONOCARBOXYLATE TRANSPORTER"/>
    <property type="match status" value="1"/>
</dbReference>
<proteinExistence type="predicted"/>
<evidence type="ECO:0000313" key="3">
    <source>
        <dbReference type="RefSeq" id="XP_018331611.1"/>
    </source>
</evidence>
<keyword evidence="1" id="KW-0472">Membrane</keyword>
<feature type="transmembrane region" description="Helical" evidence="1">
    <location>
        <begin position="324"/>
        <end position="342"/>
    </location>
</feature>
<feature type="transmembrane region" description="Helical" evidence="1">
    <location>
        <begin position="199"/>
        <end position="224"/>
    </location>
</feature>
<dbReference type="OrthoDB" id="6499973at2759"/>
<dbReference type="Pfam" id="PF07690">
    <property type="entry name" value="MFS_1"/>
    <property type="match status" value="1"/>
</dbReference>
<feature type="transmembrane region" description="Helical" evidence="1">
    <location>
        <begin position="96"/>
        <end position="122"/>
    </location>
</feature>
<evidence type="ECO:0000313" key="2">
    <source>
        <dbReference type="Proteomes" id="UP000192223"/>
    </source>
</evidence>
<dbReference type="PANTHER" id="PTHR11360:SF309">
    <property type="entry name" value="MONOCARBOXYLATE TRANSPORTER 7-LIKE PROTEIN"/>
    <property type="match status" value="1"/>
</dbReference>
<keyword evidence="1" id="KW-1133">Transmembrane helix</keyword>
<dbReference type="RefSeq" id="XP_018331611.1">
    <property type="nucleotide sequence ID" value="XM_018476109.2"/>
</dbReference>
<keyword evidence="2" id="KW-1185">Reference proteome</keyword>
<dbReference type="Proteomes" id="UP000192223">
    <property type="component" value="Unplaced"/>
</dbReference>
<feature type="transmembrane region" description="Helical" evidence="1">
    <location>
        <begin position="63"/>
        <end position="84"/>
    </location>
</feature>
<organism evidence="2 3">
    <name type="scientific">Agrilus planipennis</name>
    <name type="common">Emerald ash borer</name>
    <name type="synonym">Agrilus marcopoli</name>
    <dbReference type="NCBI Taxonomy" id="224129"/>
    <lineage>
        <taxon>Eukaryota</taxon>
        <taxon>Metazoa</taxon>
        <taxon>Ecdysozoa</taxon>
        <taxon>Arthropoda</taxon>
        <taxon>Hexapoda</taxon>
        <taxon>Insecta</taxon>
        <taxon>Pterygota</taxon>
        <taxon>Neoptera</taxon>
        <taxon>Endopterygota</taxon>
        <taxon>Coleoptera</taxon>
        <taxon>Polyphaga</taxon>
        <taxon>Elateriformia</taxon>
        <taxon>Buprestoidea</taxon>
        <taxon>Buprestidae</taxon>
        <taxon>Agrilinae</taxon>
        <taxon>Agrilus</taxon>
    </lineage>
</organism>